<keyword evidence="3" id="KW-1185">Reference proteome</keyword>
<feature type="compositionally biased region" description="Polar residues" evidence="1">
    <location>
        <begin position="11"/>
        <end position="24"/>
    </location>
</feature>
<gene>
    <name evidence="2" type="ORF">GCM10009681_13930</name>
</gene>
<feature type="region of interest" description="Disordered" evidence="1">
    <location>
        <begin position="1"/>
        <end position="69"/>
    </location>
</feature>
<comment type="caution">
    <text evidence="2">The sequence shown here is derived from an EMBL/GenBank/DDBJ whole genome shotgun (WGS) entry which is preliminary data.</text>
</comment>
<reference evidence="2 3" key="1">
    <citation type="journal article" date="2019" name="Int. J. Syst. Evol. Microbiol.">
        <title>The Global Catalogue of Microorganisms (GCM) 10K type strain sequencing project: providing services to taxonomists for standard genome sequencing and annotation.</title>
        <authorList>
            <consortium name="The Broad Institute Genomics Platform"/>
            <consortium name="The Broad Institute Genome Sequencing Center for Infectious Disease"/>
            <person name="Wu L."/>
            <person name="Ma J."/>
        </authorList>
    </citation>
    <scope>NUCLEOTIDE SEQUENCE [LARGE SCALE GENOMIC DNA]</scope>
    <source>
        <strain evidence="2 3">JCM 13249</strain>
    </source>
</reference>
<sequence>MIAAPVRGTFSRPSTCGRNSSHSQGPRKMYFSNQYTIADASLHSGPPSLGTPRPGRHPYGPLTAGQSAE</sequence>
<evidence type="ECO:0000313" key="2">
    <source>
        <dbReference type="EMBL" id="GAA1744306.1"/>
    </source>
</evidence>
<accession>A0ABN2JZB2</accession>
<evidence type="ECO:0000313" key="3">
    <source>
        <dbReference type="Proteomes" id="UP001500655"/>
    </source>
</evidence>
<organism evidence="2 3">
    <name type="scientific">Luedemannella helvata</name>
    <dbReference type="NCBI Taxonomy" id="349315"/>
    <lineage>
        <taxon>Bacteria</taxon>
        <taxon>Bacillati</taxon>
        <taxon>Actinomycetota</taxon>
        <taxon>Actinomycetes</taxon>
        <taxon>Micromonosporales</taxon>
        <taxon>Micromonosporaceae</taxon>
        <taxon>Luedemannella</taxon>
    </lineage>
</organism>
<name>A0ABN2JZB2_9ACTN</name>
<evidence type="ECO:0000256" key="1">
    <source>
        <dbReference type="SAM" id="MobiDB-lite"/>
    </source>
</evidence>
<dbReference type="Proteomes" id="UP001500655">
    <property type="component" value="Unassembled WGS sequence"/>
</dbReference>
<protein>
    <submittedName>
        <fullName evidence="2">Uncharacterized protein</fullName>
    </submittedName>
</protein>
<dbReference type="EMBL" id="BAAALS010000005">
    <property type="protein sequence ID" value="GAA1744306.1"/>
    <property type="molecule type" value="Genomic_DNA"/>
</dbReference>
<proteinExistence type="predicted"/>